<feature type="compositionally biased region" description="Polar residues" evidence="1">
    <location>
        <begin position="176"/>
        <end position="188"/>
    </location>
</feature>
<dbReference type="Ensembl" id="ENSPEMT00000027783.2">
    <property type="protein sequence ID" value="ENSPEMP00000023410.2"/>
    <property type="gene ID" value="ENSPEMG00000020456.2"/>
</dbReference>
<feature type="region of interest" description="Disordered" evidence="1">
    <location>
        <begin position="1"/>
        <end position="91"/>
    </location>
</feature>
<sequence>MLDLSRWPSRRLGGAQSGLGGTPFSLTQVTSADPSVGSAADKQGLQPRTQAPQRCRQSLQRRKQKAALHQSHPQGRQRRQQVGGSVAGSAEPEMKVILSGPWWPGSLGSALRVRRPGGGWERSSLVSRHSSVGLSQGPKRGGPDDGRGCPGLGMAQSMACCSQAPAAETSQERFNQKIKSNVTNSEMK</sequence>
<evidence type="ECO:0000313" key="3">
    <source>
        <dbReference type="Proteomes" id="UP000694547"/>
    </source>
</evidence>
<reference evidence="2 3" key="1">
    <citation type="submission" date="2018-10" db="EMBL/GenBank/DDBJ databases">
        <title>Improved assembly of the deer mouse Peromyscus maniculatus genome.</title>
        <authorList>
            <person name="Lassance J.-M."/>
            <person name="Hoekstra H.E."/>
        </authorList>
    </citation>
    <scope>NUCLEOTIDE SEQUENCE [LARGE SCALE GENOMIC DNA]</scope>
</reference>
<evidence type="ECO:0000256" key="1">
    <source>
        <dbReference type="SAM" id="MobiDB-lite"/>
    </source>
</evidence>
<feature type="region of interest" description="Disordered" evidence="1">
    <location>
        <begin position="116"/>
        <end position="150"/>
    </location>
</feature>
<keyword evidence="3" id="KW-1185">Reference proteome</keyword>
<reference evidence="2" key="3">
    <citation type="submission" date="2025-09" db="UniProtKB">
        <authorList>
            <consortium name="Ensembl"/>
        </authorList>
    </citation>
    <scope>IDENTIFICATION</scope>
</reference>
<protein>
    <submittedName>
        <fullName evidence="2">Uncharacterized protein</fullName>
    </submittedName>
</protein>
<feature type="compositionally biased region" description="Polar residues" evidence="1">
    <location>
        <begin position="24"/>
        <end position="33"/>
    </location>
</feature>
<proteinExistence type="predicted"/>
<feature type="region of interest" description="Disordered" evidence="1">
    <location>
        <begin position="162"/>
        <end position="188"/>
    </location>
</feature>
<feature type="compositionally biased region" description="Polar residues" evidence="1">
    <location>
        <begin position="124"/>
        <end position="134"/>
    </location>
</feature>
<dbReference type="AlphaFoldDB" id="A0A8C8TUY4"/>
<reference evidence="2" key="2">
    <citation type="submission" date="2025-08" db="UniProtKB">
        <authorList>
            <consortium name="Ensembl"/>
        </authorList>
    </citation>
    <scope>IDENTIFICATION</scope>
</reference>
<organism evidence="2 3">
    <name type="scientific">Peromyscus maniculatus bairdii</name>
    <name type="common">Prairie deer mouse</name>
    <dbReference type="NCBI Taxonomy" id="230844"/>
    <lineage>
        <taxon>Eukaryota</taxon>
        <taxon>Metazoa</taxon>
        <taxon>Chordata</taxon>
        <taxon>Craniata</taxon>
        <taxon>Vertebrata</taxon>
        <taxon>Euteleostomi</taxon>
        <taxon>Mammalia</taxon>
        <taxon>Eutheria</taxon>
        <taxon>Euarchontoglires</taxon>
        <taxon>Glires</taxon>
        <taxon>Rodentia</taxon>
        <taxon>Myomorpha</taxon>
        <taxon>Muroidea</taxon>
        <taxon>Cricetidae</taxon>
        <taxon>Neotominae</taxon>
        <taxon>Peromyscus</taxon>
    </lineage>
</organism>
<evidence type="ECO:0000313" key="2">
    <source>
        <dbReference type="Ensembl" id="ENSPEMP00000023410.2"/>
    </source>
</evidence>
<accession>A0A8C8TUY4</accession>
<name>A0A8C8TUY4_PERMB</name>
<dbReference type="Proteomes" id="UP000694547">
    <property type="component" value="Chromosome 2"/>
</dbReference>
<dbReference type="GeneTree" id="ENSGT00900000143263"/>
<feature type="compositionally biased region" description="Polar residues" evidence="1">
    <location>
        <begin position="46"/>
        <end position="58"/>
    </location>
</feature>